<feature type="signal peptide" evidence="1">
    <location>
        <begin position="1"/>
        <end position="22"/>
    </location>
</feature>
<evidence type="ECO:0000313" key="3">
    <source>
        <dbReference type="Proteomes" id="UP000094412"/>
    </source>
</evidence>
<keyword evidence="1" id="KW-0732">Signal</keyword>
<dbReference type="InterPro" id="IPR017853">
    <property type="entry name" value="GH"/>
</dbReference>
<dbReference type="EMBL" id="MDEO01000032">
    <property type="protein sequence ID" value="OCX17792.1"/>
    <property type="molecule type" value="Genomic_DNA"/>
</dbReference>
<organism evidence="2 3">
    <name type="scientific">Mesorhizobium hungaricum</name>
    <dbReference type="NCBI Taxonomy" id="1566387"/>
    <lineage>
        <taxon>Bacteria</taxon>
        <taxon>Pseudomonadati</taxon>
        <taxon>Pseudomonadota</taxon>
        <taxon>Alphaproteobacteria</taxon>
        <taxon>Hyphomicrobiales</taxon>
        <taxon>Phyllobacteriaceae</taxon>
        <taxon>Mesorhizobium</taxon>
    </lineage>
</organism>
<comment type="caution">
    <text evidence="2">The sequence shown here is derived from an EMBL/GenBank/DDBJ whole genome shotgun (WGS) entry which is preliminary data.</text>
</comment>
<dbReference type="OrthoDB" id="4047605at2"/>
<dbReference type="SUPFAM" id="SSF51445">
    <property type="entry name" value="(Trans)glycosidases"/>
    <property type="match status" value="1"/>
</dbReference>
<keyword evidence="3" id="KW-1185">Reference proteome</keyword>
<protein>
    <recommendedName>
        <fullName evidence="4">Glycoside hydrolase family 42 N-terminal domain-containing protein</fullName>
    </recommendedName>
</protein>
<proteinExistence type="predicted"/>
<dbReference type="RefSeq" id="WP_024924054.1">
    <property type="nucleotide sequence ID" value="NZ_MDEO01000032.1"/>
</dbReference>
<evidence type="ECO:0000313" key="2">
    <source>
        <dbReference type="EMBL" id="OCX17792.1"/>
    </source>
</evidence>
<dbReference type="AlphaFoldDB" id="A0A1C2DSP9"/>
<feature type="chain" id="PRO_5008659750" description="Glycoside hydrolase family 42 N-terminal domain-containing protein" evidence="1">
    <location>
        <begin position="23"/>
        <end position="319"/>
    </location>
</feature>
<sequence>MVKIAGLAVAVALLAVSLPARAEKPRNFIYTSAGDLDEAMNVISRQDIEGAQIVYNWRALEPEKDKYDFSAIEKDLAALDGLKKKLFIQIQDRFFEPDAKYVPGYLMSDPAYGGGLSPQFDNPGENKPIGSGWVAQQWNPAVRQRYQALLAALAARFDGRVFGVNLPETAIDLDEKAPPKGFSCDNYFAGELENLSFARKAFTKSHVVQYVNFWPCEWDNDHNYMGRMFEFASANGVGLGGPDIVPGRKAQMKNSYPFFNKYKGKLSLVAMAVQEPTLTYKNPKTHKPFSKGEFARFAEDYLGADIIFWSTATPWLKTK</sequence>
<name>A0A1C2DSP9_9HYPH</name>
<gene>
    <name evidence="2" type="ORF">QV13_13805</name>
</gene>
<dbReference type="Gene3D" id="3.20.20.80">
    <property type="entry name" value="Glycosidases"/>
    <property type="match status" value="1"/>
</dbReference>
<reference evidence="2 3" key="1">
    <citation type="submission" date="2016-08" db="EMBL/GenBank/DDBJ databases">
        <title>Whole genome sequence of Mesorhizobium sp. strain UASWS1009 isolated from industrial sewage.</title>
        <authorList>
            <person name="Crovadore J."/>
            <person name="Calmin G."/>
            <person name="Chablais R."/>
            <person name="Cochard B."/>
            <person name="Lefort F."/>
        </authorList>
    </citation>
    <scope>NUCLEOTIDE SEQUENCE [LARGE SCALE GENOMIC DNA]</scope>
    <source>
        <strain evidence="2 3">UASWS1009</strain>
    </source>
</reference>
<accession>A0A1C2DSP9</accession>
<dbReference type="Proteomes" id="UP000094412">
    <property type="component" value="Unassembled WGS sequence"/>
</dbReference>
<evidence type="ECO:0008006" key="4">
    <source>
        <dbReference type="Google" id="ProtNLM"/>
    </source>
</evidence>
<evidence type="ECO:0000256" key="1">
    <source>
        <dbReference type="SAM" id="SignalP"/>
    </source>
</evidence>
<dbReference type="STRING" id="1566387.QV13_13805"/>